<organism evidence="2 3">
    <name type="scientific">Caerostris darwini</name>
    <dbReference type="NCBI Taxonomy" id="1538125"/>
    <lineage>
        <taxon>Eukaryota</taxon>
        <taxon>Metazoa</taxon>
        <taxon>Ecdysozoa</taxon>
        <taxon>Arthropoda</taxon>
        <taxon>Chelicerata</taxon>
        <taxon>Arachnida</taxon>
        <taxon>Araneae</taxon>
        <taxon>Araneomorphae</taxon>
        <taxon>Entelegynae</taxon>
        <taxon>Araneoidea</taxon>
        <taxon>Araneidae</taxon>
        <taxon>Caerostris</taxon>
    </lineage>
</organism>
<gene>
    <name evidence="2" type="ORF">CDAR_86821</name>
</gene>
<keyword evidence="3" id="KW-1185">Reference proteome</keyword>
<feature type="region of interest" description="Disordered" evidence="1">
    <location>
        <begin position="85"/>
        <end position="128"/>
    </location>
</feature>
<name>A0AAV4VQ15_9ARAC</name>
<evidence type="ECO:0000313" key="3">
    <source>
        <dbReference type="Proteomes" id="UP001054837"/>
    </source>
</evidence>
<dbReference type="AlphaFoldDB" id="A0AAV4VQ15"/>
<comment type="caution">
    <text evidence="2">The sequence shown here is derived from an EMBL/GenBank/DDBJ whole genome shotgun (WGS) entry which is preliminary data.</text>
</comment>
<feature type="compositionally biased region" description="Basic and acidic residues" evidence="1">
    <location>
        <begin position="92"/>
        <end position="108"/>
    </location>
</feature>
<dbReference type="Proteomes" id="UP001054837">
    <property type="component" value="Unassembled WGS sequence"/>
</dbReference>
<evidence type="ECO:0000256" key="1">
    <source>
        <dbReference type="SAM" id="MobiDB-lite"/>
    </source>
</evidence>
<reference evidence="2 3" key="1">
    <citation type="submission" date="2021-06" db="EMBL/GenBank/DDBJ databases">
        <title>Caerostris darwini draft genome.</title>
        <authorList>
            <person name="Kono N."/>
            <person name="Arakawa K."/>
        </authorList>
    </citation>
    <scope>NUCLEOTIDE SEQUENCE [LARGE SCALE GENOMIC DNA]</scope>
</reference>
<accession>A0AAV4VQ15</accession>
<dbReference type="EMBL" id="BPLQ01013351">
    <property type="protein sequence ID" value="GIY71490.1"/>
    <property type="molecule type" value="Genomic_DNA"/>
</dbReference>
<proteinExistence type="predicted"/>
<evidence type="ECO:0000313" key="2">
    <source>
        <dbReference type="EMBL" id="GIY71490.1"/>
    </source>
</evidence>
<sequence>MTHIVKVNNPFILLNSLVAFDKLPQTTRYTHSVYRTDYESHGDRALRSEKQPHTANLKCEAGSVEGASTYVRDFVSWPEEDMELYRPQQCKPRHDLDAPMPHEKDPDISKYAPKSKGAQNGGLVLPKA</sequence>
<protein>
    <submittedName>
        <fullName evidence="2">Uncharacterized protein</fullName>
    </submittedName>
</protein>